<dbReference type="GO" id="GO:0005634">
    <property type="term" value="C:nucleus"/>
    <property type="evidence" value="ECO:0007669"/>
    <property type="project" value="UniProtKB-SubCell"/>
</dbReference>
<evidence type="ECO:0000256" key="20">
    <source>
        <dbReference type="ARBA" id="ARBA00030493"/>
    </source>
</evidence>
<keyword evidence="8" id="KW-0433">Leucine-rich repeat</keyword>
<evidence type="ECO:0000256" key="8">
    <source>
        <dbReference type="ARBA" id="ARBA00022614"/>
    </source>
</evidence>
<keyword evidence="10" id="KW-0479">Metal-binding</keyword>
<evidence type="ECO:0000256" key="12">
    <source>
        <dbReference type="ARBA" id="ARBA00022801"/>
    </source>
</evidence>
<dbReference type="GO" id="GO:0004535">
    <property type="term" value="F:poly(A)-specific ribonuclease activity"/>
    <property type="evidence" value="ECO:0007669"/>
    <property type="project" value="UniProtKB-EC"/>
</dbReference>
<evidence type="ECO:0000256" key="3">
    <source>
        <dbReference type="ARBA" id="ARBA00004123"/>
    </source>
</evidence>
<keyword evidence="14" id="KW-0460">Magnesium</keyword>
<keyword evidence="16" id="KW-0805">Transcription regulation</keyword>
<proteinExistence type="inferred from homology"/>
<evidence type="ECO:0000256" key="13">
    <source>
        <dbReference type="ARBA" id="ARBA00022839"/>
    </source>
</evidence>
<keyword evidence="15" id="KW-0694">RNA-binding</keyword>
<evidence type="ECO:0000256" key="21">
    <source>
        <dbReference type="ARBA" id="ARBA00031469"/>
    </source>
</evidence>
<organism evidence="26 27">
    <name type="scientific">Cyphellophora attinorum</name>
    <dbReference type="NCBI Taxonomy" id="1664694"/>
    <lineage>
        <taxon>Eukaryota</taxon>
        <taxon>Fungi</taxon>
        <taxon>Dikarya</taxon>
        <taxon>Ascomycota</taxon>
        <taxon>Pezizomycotina</taxon>
        <taxon>Eurotiomycetes</taxon>
        <taxon>Chaetothyriomycetidae</taxon>
        <taxon>Chaetothyriales</taxon>
        <taxon>Cyphellophoraceae</taxon>
        <taxon>Cyphellophora</taxon>
    </lineage>
</organism>
<evidence type="ECO:0000256" key="14">
    <source>
        <dbReference type="ARBA" id="ARBA00022842"/>
    </source>
</evidence>
<evidence type="ECO:0000256" key="9">
    <source>
        <dbReference type="ARBA" id="ARBA00022722"/>
    </source>
</evidence>
<gene>
    <name evidence="26" type="ORF">AB675_2776</name>
</gene>
<comment type="cofactor">
    <cofactor evidence="2">
        <name>Mg(2+)</name>
        <dbReference type="ChEBI" id="CHEBI:18420"/>
    </cofactor>
</comment>
<protein>
    <recommendedName>
        <fullName evidence="19">CCR4-Not complex 3'-5'-exoribonuclease subunit Ccr4</fullName>
        <ecNumber evidence="6">3.1.13.4</ecNumber>
    </recommendedName>
    <alternativeName>
        <fullName evidence="20">Carbon catabolite repressor protein 4</fullName>
    </alternativeName>
    <alternativeName>
        <fullName evidence="21">Cytoplasmic deadenylase</fullName>
    </alternativeName>
    <alternativeName>
        <fullName evidence="22">Glucose-repressible alcohol dehydrogenase transcriptional effector</fullName>
    </alternativeName>
</protein>
<dbReference type="GO" id="GO:0003723">
    <property type="term" value="F:RNA binding"/>
    <property type="evidence" value="ECO:0007669"/>
    <property type="project" value="UniProtKB-KW"/>
</dbReference>
<feature type="region of interest" description="Disordered" evidence="24">
    <location>
        <begin position="77"/>
        <end position="99"/>
    </location>
</feature>
<dbReference type="InterPro" id="IPR001611">
    <property type="entry name" value="Leu-rich_rpt"/>
</dbReference>
<sequence length="623" mass="70069">MHQQNPSGGFTSAAHHALGFQDHVGVGGGDAMSHDENDDADNEYWKEQQEKAIEFRELSGPNSRARQVAQTARGISFIGADDSNTDRSKKAGATNGSRSEWDELDLGGQGLQALSPILFNSYGFIRRLDLGYNNLAALPASIGQLKSLEVLDVSSNQLRELPPEIGMLTNMKQLLLFHNRISTLCYELGYLFKLELLGIYGNPIDKGHKEKFMEGGTKALIHYLRESMPDPNPPQERVWHKLDEQTPEEGADTVKALSYNILCERYASPQMYGYVPERVLSWAYRRRLILEEIVDQKPDVVCLQELDRNSYDDWFRGKLAENGYKGYFAQKSRAETLGDNAKFVDGCGTFWKDKKYIQLASEHLVLGRKAVERPGAKASADMLNRVWQRDDIATVVFLENRVTGSRLIVANSHIYWDPAYKDVKLIQAAVMMEEISKLAQKYSKFPAVTNKQTFRFANADDSPEEPAPGPSLEYSTPTQIPMILCGDFNSDATSAVYDLFTQKGLSAKHTDFDGRDYGSLSRSGMTHDFTLKSAYTAIEDEWPFTNYVPHFVGVLDHIWFSTNSLRVTGLLGEVDPEYLKRVPGFPNFHFPADHIALVAEFRVEKRRKVEAIEADFGPGTSKK</sequence>
<keyword evidence="27" id="KW-1185">Reference proteome</keyword>
<evidence type="ECO:0000256" key="2">
    <source>
        <dbReference type="ARBA" id="ARBA00001946"/>
    </source>
</evidence>
<dbReference type="InterPro" id="IPR005135">
    <property type="entry name" value="Endo/exonuclease/phosphatase"/>
</dbReference>
<dbReference type="STRING" id="1664694.A0A0N1P278"/>
<keyword evidence="9" id="KW-0540">Nuclease</keyword>
<evidence type="ECO:0000256" key="6">
    <source>
        <dbReference type="ARBA" id="ARBA00012161"/>
    </source>
</evidence>
<keyword evidence="18" id="KW-0539">Nucleus</keyword>
<evidence type="ECO:0000313" key="26">
    <source>
        <dbReference type="EMBL" id="KPI45067.1"/>
    </source>
</evidence>
<dbReference type="InterPro" id="IPR032675">
    <property type="entry name" value="LRR_dom_sf"/>
</dbReference>
<evidence type="ECO:0000256" key="18">
    <source>
        <dbReference type="ARBA" id="ARBA00023242"/>
    </source>
</evidence>
<dbReference type="Proteomes" id="UP000038010">
    <property type="component" value="Unassembled WGS sequence"/>
</dbReference>
<comment type="caution">
    <text evidence="26">The sequence shown here is derived from an EMBL/GenBank/DDBJ whole genome shotgun (WGS) entry which is preliminary data.</text>
</comment>
<keyword evidence="7" id="KW-0963">Cytoplasm</keyword>
<evidence type="ECO:0000256" key="17">
    <source>
        <dbReference type="ARBA" id="ARBA00023163"/>
    </source>
</evidence>
<evidence type="ECO:0000256" key="22">
    <source>
        <dbReference type="ARBA" id="ARBA00033317"/>
    </source>
</evidence>
<evidence type="ECO:0000256" key="24">
    <source>
        <dbReference type="SAM" id="MobiDB-lite"/>
    </source>
</evidence>
<dbReference type="Gene3D" id="3.60.10.10">
    <property type="entry name" value="Endonuclease/exonuclease/phosphatase"/>
    <property type="match status" value="1"/>
</dbReference>
<evidence type="ECO:0000256" key="7">
    <source>
        <dbReference type="ARBA" id="ARBA00022490"/>
    </source>
</evidence>
<dbReference type="EC" id="3.1.13.4" evidence="6"/>
<evidence type="ECO:0000313" key="27">
    <source>
        <dbReference type="Proteomes" id="UP000038010"/>
    </source>
</evidence>
<dbReference type="RefSeq" id="XP_018005030.1">
    <property type="nucleotide sequence ID" value="XM_018142773.1"/>
</dbReference>
<evidence type="ECO:0000256" key="15">
    <source>
        <dbReference type="ARBA" id="ARBA00022884"/>
    </source>
</evidence>
<evidence type="ECO:0000256" key="5">
    <source>
        <dbReference type="ARBA" id="ARBA00010774"/>
    </source>
</evidence>
<evidence type="ECO:0000256" key="10">
    <source>
        <dbReference type="ARBA" id="ARBA00022723"/>
    </source>
</evidence>
<dbReference type="GeneID" id="28734653"/>
<dbReference type="SUPFAM" id="SSF52075">
    <property type="entry name" value="Outer arm dynein light chain 1"/>
    <property type="match status" value="1"/>
</dbReference>
<comment type="subcellular location">
    <subcellularLocation>
        <location evidence="4">Cytoplasm</location>
    </subcellularLocation>
    <subcellularLocation>
        <location evidence="3">Nucleus</location>
    </subcellularLocation>
</comment>
<dbReference type="PANTHER" id="PTHR12121:SF100">
    <property type="entry name" value="POLY(A)-SPECIFIC RIBONUCLEASE"/>
    <property type="match status" value="1"/>
</dbReference>
<dbReference type="SMART" id="SM00369">
    <property type="entry name" value="LRR_TYP"/>
    <property type="match status" value="2"/>
</dbReference>
<reference evidence="26 27" key="1">
    <citation type="submission" date="2015-06" db="EMBL/GenBank/DDBJ databases">
        <title>Draft genome of the ant-associated black yeast Phialophora attae CBS 131958.</title>
        <authorList>
            <person name="Moreno L.F."/>
            <person name="Stielow B.J."/>
            <person name="de Hoog S."/>
            <person name="Vicente V.A."/>
            <person name="Weiss V.A."/>
            <person name="de Vries M."/>
            <person name="Cruz L.M."/>
            <person name="Souza E.M."/>
        </authorList>
    </citation>
    <scope>NUCLEOTIDE SEQUENCE [LARGE SCALE GENOMIC DNA]</scope>
    <source>
        <strain evidence="26 27">CBS 131958</strain>
    </source>
</reference>
<keyword evidence="11" id="KW-0677">Repeat</keyword>
<dbReference type="OrthoDB" id="428734at2759"/>
<dbReference type="AlphaFoldDB" id="A0A0N1P278"/>
<name>A0A0N1P278_9EURO</name>
<dbReference type="Pfam" id="PF03372">
    <property type="entry name" value="Exo_endo_phos"/>
    <property type="match status" value="1"/>
</dbReference>
<evidence type="ECO:0000256" key="19">
    <source>
        <dbReference type="ARBA" id="ARBA00023475"/>
    </source>
</evidence>
<comment type="function">
    <text evidence="23">Acts as a catalytic component of the CCR4-NOT core complex, which in the nucleus seems to be a general transcription factor, and in the cytoplasm the major mRNA deadenylase involved in mRNA turnover. Ccr4 has 3'-5' RNase activity with a strong preference for polyadenylated substrates and also low exonuclease activity towards single-stranded DNA.</text>
</comment>
<dbReference type="PANTHER" id="PTHR12121">
    <property type="entry name" value="CARBON CATABOLITE REPRESSOR PROTEIN 4"/>
    <property type="match status" value="1"/>
</dbReference>
<keyword evidence="13" id="KW-0269">Exonuclease</keyword>
<evidence type="ECO:0000256" key="16">
    <source>
        <dbReference type="ARBA" id="ARBA00023015"/>
    </source>
</evidence>
<dbReference type="GO" id="GO:0005737">
    <property type="term" value="C:cytoplasm"/>
    <property type="evidence" value="ECO:0007669"/>
    <property type="project" value="UniProtKB-SubCell"/>
</dbReference>
<feature type="domain" description="Endonuclease/exonuclease/phosphatase" evidence="25">
    <location>
        <begin position="257"/>
        <end position="577"/>
    </location>
</feature>
<dbReference type="SUPFAM" id="SSF56219">
    <property type="entry name" value="DNase I-like"/>
    <property type="match status" value="1"/>
</dbReference>
<evidence type="ECO:0000256" key="23">
    <source>
        <dbReference type="ARBA" id="ARBA00045495"/>
    </source>
</evidence>
<accession>A0A0N1P278</accession>
<dbReference type="InterPro" id="IPR036691">
    <property type="entry name" value="Endo/exonu/phosph_ase_sf"/>
</dbReference>
<evidence type="ECO:0000256" key="1">
    <source>
        <dbReference type="ARBA" id="ARBA00001663"/>
    </source>
</evidence>
<evidence type="ECO:0000256" key="11">
    <source>
        <dbReference type="ARBA" id="ARBA00022737"/>
    </source>
</evidence>
<evidence type="ECO:0000256" key="4">
    <source>
        <dbReference type="ARBA" id="ARBA00004496"/>
    </source>
</evidence>
<dbReference type="InterPro" id="IPR003591">
    <property type="entry name" value="Leu-rich_rpt_typical-subtyp"/>
</dbReference>
<keyword evidence="17" id="KW-0804">Transcription</keyword>
<dbReference type="Pfam" id="PF13855">
    <property type="entry name" value="LRR_8"/>
    <property type="match status" value="1"/>
</dbReference>
<dbReference type="Gene3D" id="3.80.10.10">
    <property type="entry name" value="Ribonuclease Inhibitor"/>
    <property type="match status" value="1"/>
</dbReference>
<dbReference type="PROSITE" id="PS51450">
    <property type="entry name" value="LRR"/>
    <property type="match status" value="1"/>
</dbReference>
<keyword evidence="12" id="KW-0378">Hydrolase</keyword>
<dbReference type="EMBL" id="LFJN01000002">
    <property type="protein sequence ID" value="KPI45067.1"/>
    <property type="molecule type" value="Genomic_DNA"/>
</dbReference>
<dbReference type="GO" id="GO:0046872">
    <property type="term" value="F:metal ion binding"/>
    <property type="evidence" value="ECO:0007669"/>
    <property type="project" value="UniProtKB-KW"/>
</dbReference>
<comment type="similarity">
    <text evidence="5">Belongs to the CCR4/nocturin family.</text>
</comment>
<comment type="catalytic activity">
    <reaction evidence="1">
        <text>Exonucleolytic cleavage of poly(A) to 5'-AMP.</text>
        <dbReference type="EC" id="3.1.13.4"/>
    </reaction>
</comment>
<evidence type="ECO:0000259" key="25">
    <source>
        <dbReference type="Pfam" id="PF03372"/>
    </source>
</evidence>
<dbReference type="InterPro" id="IPR050410">
    <property type="entry name" value="CCR4/nocturin_mRNA_transcr"/>
</dbReference>
<dbReference type="VEuPathDB" id="FungiDB:AB675_2776"/>